<sequence>MQHRIFVLLNLHFVAGILLSPPSNVAISSFNMEHTVKFLPGPGTPTETHFTVQIINYRKNSWRLVSGCSELTAGQMCNVTRAFKDQYNQYKARVQAFTATQTSNWTVSRWFQPLSDSETLPTHLHTKHRKDTRVNSLHVVHGNHHCSIFSDD</sequence>
<feature type="signal peptide" evidence="1">
    <location>
        <begin position="1"/>
        <end position="16"/>
    </location>
</feature>
<evidence type="ECO:0000313" key="3">
    <source>
        <dbReference type="EMBL" id="KAG7503295.1"/>
    </source>
</evidence>
<dbReference type="GO" id="GO:0005886">
    <property type="term" value="C:plasma membrane"/>
    <property type="evidence" value="ECO:0007669"/>
    <property type="project" value="TreeGrafter"/>
</dbReference>
<keyword evidence="3" id="KW-0675">Receptor</keyword>
<keyword evidence="4" id="KW-1185">Reference proteome</keyword>
<name>A0AAV6RFM1_SOLSE</name>
<accession>A0AAV6RFM1</accession>
<dbReference type="InterPro" id="IPR050650">
    <property type="entry name" value="Type-II_Cytokine-TF_Rcpt"/>
</dbReference>
<organism evidence="3 4">
    <name type="scientific">Solea senegalensis</name>
    <name type="common">Senegalese sole</name>
    <dbReference type="NCBI Taxonomy" id="28829"/>
    <lineage>
        <taxon>Eukaryota</taxon>
        <taxon>Metazoa</taxon>
        <taxon>Chordata</taxon>
        <taxon>Craniata</taxon>
        <taxon>Vertebrata</taxon>
        <taxon>Euteleostomi</taxon>
        <taxon>Actinopterygii</taxon>
        <taxon>Neopterygii</taxon>
        <taxon>Teleostei</taxon>
        <taxon>Neoteleostei</taxon>
        <taxon>Acanthomorphata</taxon>
        <taxon>Carangaria</taxon>
        <taxon>Pleuronectiformes</taxon>
        <taxon>Pleuronectoidei</taxon>
        <taxon>Soleidae</taxon>
        <taxon>Solea</taxon>
    </lineage>
</organism>
<dbReference type="Proteomes" id="UP000693946">
    <property type="component" value="Linkage Group LG2"/>
</dbReference>
<evidence type="ECO:0000259" key="2">
    <source>
        <dbReference type="Pfam" id="PF01108"/>
    </source>
</evidence>
<feature type="domain" description="Fibronectin type-III" evidence="2">
    <location>
        <begin position="12"/>
        <end position="105"/>
    </location>
</feature>
<keyword evidence="1" id="KW-0732">Signal</keyword>
<reference evidence="3 4" key="1">
    <citation type="journal article" date="2021" name="Sci. Rep.">
        <title>Chromosome anchoring in Senegalese sole (Solea senegalensis) reveals sex-associated markers and genome rearrangements in flatfish.</title>
        <authorList>
            <person name="Guerrero-Cozar I."/>
            <person name="Gomez-Garrido J."/>
            <person name="Berbel C."/>
            <person name="Martinez-Blanch J.F."/>
            <person name="Alioto T."/>
            <person name="Claros M.G."/>
            <person name="Gagnaire P.A."/>
            <person name="Manchado M."/>
        </authorList>
    </citation>
    <scope>NUCLEOTIDE SEQUENCE [LARGE SCALE GENOMIC DNA]</scope>
    <source>
        <strain evidence="3">Sse05_10M</strain>
    </source>
</reference>
<evidence type="ECO:0000313" key="4">
    <source>
        <dbReference type="Proteomes" id="UP000693946"/>
    </source>
</evidence>
<evidence type="ECO:0000256" key="1">
    <source>
        <dbReference type="SAM" id="SignalP"/>
    </source>
</evidence>
<dbReference type="Pfam" id="PF01108">
    <property type="entry name" value="Tissue_fac"/>
    <property type="match status" value="1"/>
</dbReference>
<gene>
    <name evidence="3" type="ORF">JOB18_035297</name>
</gene>
<dbReference type="GO" id="GO:0004896">
    <property type="term" value="F:cytokine receptor activity"/>
    <property type="evidence" value="ECO:0007669"/>
    <property type="project" value="TreeGrafter"/>
</dbReference>
<dbReference type="EMBL" id="JAGKHQ010000012">
    <property type="protein sequence ID" value="KAG7503295.1"/>
    <property type="molecule type" value="Genomic_DNA"/>
</dbReference>
<dbReference type="AlphaFoldDB" id="A0AAV6RFM1"/>
<dbReference type="PANTHER" id="PTHR20859:SF84">
    <property type="entry name" value="INTERFERON ALPHA_BETA RECEPTOR 2"/>
    <property type="match status" value="1"/>
</dbReference>
<dbReference type="PANTHER" id="PTHR20859">
    <property type="entry name" value="INTERFERON/INTERLEUKIN RECEPTOR"/>
    <property type="match status" value="1"/>
</dbReference>
<feature type="chain" id="PRO_5043349925" evidence="1">
    <location>
        <begin position="17"/>
        <end position="152"/>
    </location>
</feature>
<protein>
    <submittedName>
        <fullName evidence="3">Interferon alpha beta receptor 2-like isoform X1</fullName>
    </submittedName>
</protein>
<proteinExistence type="predicted"/>
<comment type="caution">
    <text evidence="3">The sequence shown here is derived from an EMBL/GenBank/DDBJ whole genome shotgun (WGS) entry which is preliminary data.</text>
</comment>
<dbReference type="InterPro" id="IPR003961">
    <property type="entry name" value="FN3_dom"/>
</dbReference>